<gene>
    <name evidence="4" type="ORF">ACFSJF_04320</name>
</gene>
<dbReference type="Proteomes" id="UP001597383">
    <property type="component" value="Unassembled WGS sequence"/>
</dbReference>
<evidence type="ECO:0000313" key="4">
    <source>
        <dbReference type="EMBL" id="MFD2043499.1"/>
    </source>
</evidence>
<dbReference type="Gene3D" id="3.40.33.10">
    <property type="entry name" value="CAP"/>
    <property type="match status" value="1"/>
</dbReference>
<evidence type="ECO:0000256" key="2">
    <source>
        <dbReference type="SAM" id="SignalP"/>
    </source>
</evidence>
<feature type="signal peptide" evidence="2">
    <location>
        <begin position="1"/>
        <end position="24"/>
    </location>
</feature>
<reference evidence="5" key="1">
    <citation type="journal article" date="2019" name="Int. J. Syst. Evol. Microbiol.">
        <title>The Global Catalogue of Microorganisms (GCM) 10K type strain sequencing project: providing services to taxonomists for standard genome sequencing and annotation.</title>
        <authorList>
            <consortium name="The Broad Institute Genomics Platform"/>
            <consortium name="The Broad Institute Genome Sequencing Center for Infectious Disease"/>
            <person name="Wu L."/>
            <person name="Ma J."/>
        </authorList>
    </citation>
    <scope>NUCLEOTIDE SEQUENCE [LARGE SCALE GENOMIC DNA]</scope>
    <source>
        <strain evidence="5">R28</strain>
    </source>
</reference>
<feature type="compositionally biased region" description="Low complexity" evidence="1">
    <location>
        <begin position="81"/>
        <end position="109"/>
    </location>
</feature>
<dbReference type="InterPro" id="IPR014044">
    <property type="entry name" value="CAP_dom"/>
</dbReference>
<dbReference type="PROSITE" id="PS51257">
    <property type="entry name" value="PROKAR_LIPOPROTEIN"/>
    <property type="match status" value="1"/>
</dbReference>
<dbReference type="EMBL" id="JBHUHQ010000009">
    <property type="protein sequence ID" value="MFD2043499.1"/>
    <property type="molecule type" value="Genomic_DNA"/>
</dbReference>
<dbReference type="PANTHER" id="PTHR31157">
    <property type="entry name" value="SCP DOMAIN-CONTAINING PROTEIN"/>
    <property type="match status" value="1"/>
</dbReference>
<comment type="caution">
    <text evidence="4">The sequence shown here is derived from an EMBL/GenBank/DDBJ whole genome shotgun (WGS) entry which is preliminary data.</text>
</comment>
<evidence type="ECO:0000256" key="1">
    <source>
        <dbReference type="SAM" id="MobiDB-lite"/>
    </source>
</evidence>
<feature type="compositionally biased region" description="Polar residues" evidence="1">
    <location>
        <begin position="29"/>
        <end position="60"/>
    </location>
</feature>
<feature type="region of interest" description="Disordered" evidence="1">
    <location>
        <begin position="29"/>
        <end position="130"/>
    </location>
</feature>
<proteinExistence type="predicted"/>
<accession>A0ABW4VWE5</accession>
<dbReference type="RefSeq" id="WP_377555225.1">
    <property type="nucleotide sequence ID" value="NZ_JBHUHQ010000009.1"/>
</dbReference>
<dbReference type="CDD" id="cd05379">
    <property type="entry name" value="CAP_bacterial"/>
    <property type="match status" value="1"/>
</dbReference>
<dbReference type="PANTHER" id="PTHR31157:SF1">
    <property type="entry name" value="SCP DOMAIN-CONTAINING PROTEIN"/>
    <property type="match status" value="1"/>
</dbReference>
<name>A0ABW4VWE5_9BACI</name>
<dbReference type="InterPro" id="IPR014258">
    <property type="entry name" value="CAP_domain_YkwD-like"/>
</dbReference>
<dbReference type="InterPro" id="IPR035940">
    <property type="entry name" value="CAP_sf"/>
</dbReference>
<keyword evidence="5" id="KW-1185">Reference proteome</keyword>
<keyword evidence="2" id="KW-0732">Signal</keyword>
<sequence>MQKTKQLFIPLLLIIFGLVLTACANNDATNDQNGGDNGNISSISTNSPDEDYSQTQRPGQQGQGYGNNLRDIGMHSGEGNQQRQQQYPPIPQQPNQGQGDQPPQEQQVPRTETPDEPGAGDAQQGQGHNLNEFERTVVELTNQERRNAGLNDLQIDNELSRVARMKSVDMQENDYFSHNSPTYGSPFDMMAQFGIDYRSAGENIAAGQRSPEEVVQAWMNSEGHRENILNGGFTHIGVGFEDQGNNWTQMFIRK</sequence>
<feature type="domain" description="SCP" evidence="3">
    <location>
        <begin position="139"/>
        <end position="250"/>
    </location>
</feature>
<organism evidence="4 5">
    <name type="scientific">Ornithinibacillus salinisoli</name>
    <dbReference type="NCBI Taxonomy" id="1848459"/>
    <lineage>
        <taxon>Bacteria</taxon>
        <taxon>Bacillati</taxon>
        <taxon>Bacillota</taxon>
        <taxon>Bacilli</taxon>
        <taxon>Bacillales</taxon>
        <taxon>Bacillaceae</taxon>
        <taxon>Ornithinibacillus</taxon>
    </lineage>
</organism>
<dbReference type="NCBIfam" id="TIGR02909">
    <property type="entry name" value="spore_YkwD"/>
    <property type="match status" value="1"/>
</dbReference>
<protein>
    <submittedName>
        <fullName evidence="4">CAP domain-containing protein</fullName>
    </submittedName>
</protein>
<evidence type="ECO:0000259" key="3">
    <source>
        <dbReference type="Pfam" id="PF00188"/>
    </source>
</evidence>
<feature type="chain" id="PRO_5045379633" evidence="2">
    <location>
        <begin position="25"/>
        <end position="254"/>
    </location>
</feature>
<dbReference type="Pfam" id="PF00188">
    <property type="entry name" value="CAP"/>
    <property type="match status" value="1"/>
</dbReference>
<dbReference type="SUPFAM" id="SSF55797">
    <property type="entry name" value="PR-1-like"/>
    <property type="match status" value="1"/>
</dbReference>
<evidence type="ECO:0000313" key="5">
    <source>
        <dbReference type="Proteomes" id="UP001597383"/>
    </source>
</evidence>